<evidence type="ECO:0000313" key="1">
    <source>
        <dbReference type="EMBL" id="JAH36589.1"/>
    </source>
</evidence>
<reference evidence="1" key="2">
    <citation type="journal article" date="2015" name="Fish Shellfish Immunol.">
        <title>Early steps in the European eel (Anguilla anguilla)-Vibrio vulnificus interaction in the gills: Role of the RtxA13 toxin.</title>
        <authorList>
            <person name="Callol A."/>
            <person name="Pajuelo D."/>
            <person name="Ebbesson L."/>
            <person name="Teles M."/>
            <person name="MacKenzie S."/>
            <person name="Amaro C."/>
        </authorList>
    </citation>
    <scope>NUCLEOTIDE SEQUENCE</scope>
</reference>
<proteinExistence type="predicted"/>
<dbReference type="EMBL" id="GBXM01071988">
    <property type="protein sequence ID" value="JAH36589.1"/>
    <property type="molecule type" value="Transcribed_RNA"/>
</dbReference>
<dbReference type="AlphaFoldDB" id="A0A0E9S578"/>
<sequence length="36" mass="4120">MHLHFLNSTLSACQFAIMALSYKWAYIATEMQSHSS</sequence>
<reference evidence="1" key="1">
    <citation type="submission" date="2014-11" db="EMBL/GenBank/DDBJ databases">
        <authorList>
            <person name="Amaro Gonzalez C."/>
        </authorList>
    </citation>
    <scope>NUCLEOTIDE SEQUENCE</scope>
</reference>
<organism evidence="1">
    <name type="scientific">Anguilla anguilla</name>
    <name type="common">European freshwater eel</name>
    <name type="synonym">Muraena anguilla</name>
    <dbReference type="NCBI Taxonomy" id="7936"/>
    <lineage>
        <taxon>Eukaryota</taxon>
        <taxon>Metazoa</taxon>
        <taxon>Chordata</taxon>
        <taxon>Craniata</taxon>
        <taxon>Vertebrata</taxon>
        <taxon>Euteleostomi</taxon>
        <taxon>Actinopterygii</taxon>
        <taxon>Neopterygii</taxon>
        <taxon>Teleostei</taxon>
        <taxon>Anguilliformes</taxon>
        <taxon>Anguillidae</taxon>
        <taxon>Anguilla</taxon>
    </lineage>
</organism>
<accession>A0A0E9S578</accession>
<protein>
    <submittedName>
        <fullName evidence="1">Uncharacterized protein</fullName>
    </submittedName>
</protein>
<name>A0A0E9S578_ANGAN</name>